<keyword evidence="3" id="KW-1185">Reference proteome</keyword>
<accession>A0A6N8GQ61</accession>
<dbReference type="Proteomes" id="UP000436989">
    <property type="component" value="Unassembled WGS sequence"/>
</dbReference>
<sequence length="121" mass="13494">MTADPGDQLVAAHQQELRRGTVVLACLLVLDEPRYGYALLRTLADAGLDVEANTLYPLLRRLEAQGLLESDWNTEESRPRKFYRITGSGARVRDALDAERLRLHGALAALSRPSRPEDRSP</sequence>
<gene>
    <name evidence="2" type="ORF">GMA12_14390</name>
</gene>
<organism evidence="2 3">
    <name type="scientific">Kocuria sediminis</name>
    <dbReference type="NCBI Taxonomy" id="1038857"/>
    <lineage>
        <taxon>Bacteria</taxon>
        <taxon>Bacillati</taxon>
        <taxon>Actinomycetota</taxon>
        <taxon>Actinomycetes</taxon>
        <taxon>Micrococcales</taxon>
        <taxon>Micrococcaceae</taxon>
        <taxon>Kocuria</taxon>
    </lineage>
</organism>
<evidence type="ECO:0000313" key="3">
    <source>
        <dbReference type="Proteomes" id="UP000436989"/>
    </source>
</evidence>
<proteinExistence type="predicted"/>
<dbReference type="PANTHER" id="PTHR33169:SF14">
    <property type="entry name" value="TRANSCRIPTIONAL REGULATOR RV3488"/>
    <property type="match status" value="1"/>
</dbReference>
<dbReference type="PANTHER" id="PTHR33169">
    <property type="entry name" value="PADR-FAMILY TRANSCRIPTIONAL REGULATOR"/>
    <property type="match status" value="1"/>
</dbReference>
<dbReference type="Pfam" id="PF03551">
    <property type="entry name" value="PadR"/>
    <property type="match status" value="1"/>
</dbReference>
<dbReference type="EMBL" id="WOGU01000012">
    <property type="protein sequence ID" value="MUN64312.1"/>
    <property type="molecule type" value="Genomic_DNA"/>
</dbReference>
<dbReference type="InterPro" id="IPR036388">
    <property type="entry name" value="WH-like_DNA-bd_sf"/>
</dbReference>
<dbReference type="InterPro" id="IPR005149">
    <property type="entry name" value="Tscrpt_reg_PadR_N"/>
</dbReference>
<dbReference type="InterPro" id="IPR052509">
    <property type="entry name" value="Metal_resp_DNA-bind_regulator"/>
</dbReference>
<comment type="caution">
    <text evidence="2">The sequence shown here is derived from an EMBL/GenBank/DDBJ whole genome shotgun (WGS) entry which is preliminary data.</text>
</comment>
<dbReference type="Gene3D" id="1.10.10.10">
    <property type="entry name" value="Winged helix-like DNA-binding domain superfamily/Winged helix DNA-binding domain"/>
    <property type="match status" value="1"/>
</dbReference>
<evidence type="ECO:0000259" key="1">
    <source>
        <dbReference type="Pfam" id="PF03551"/>
    </source>
</evidence>
<dbReference type="AlphaFoldDB" id="A0A6N8GQ61"/>
<reference evidence="2 3" key="1">
    <citation type="submission" date="2019-12" db="EMBL/GenBank/DDBJ databases">
        <authorList>
            <person name="Shi Y."/>
        </authorList>
    </citation>
    <scope>NUCLEOTIDE SEQUENCE [LARGE SCALE GENOMIC DNA]</scope>
    <source>
        <strain evidence="2 3">JCM 17929</strain>
    </source>
</reference>
<dbReference type="InterPro" id="IPR036390">
    <property type="entry name" value="WH_DNA-bd_sf"/>
</dbReference>
<protein>
    <submittedName>
        <fullName evidence="2">PadR family transcriptional regulator</fullName>
    </submittedName>
</protein>
<dbReference type="RefSeq" id="WP_156270155.1">
    <property type="nucleotide sequence ID" value="NZ_WOGU01000012.1"/>
</dbReference>
<feature type="domain" description="Transcription regulator PadR N-terminal" evidence="1">
    <location>
        <begin position="29"/>
        <end position="92"/>
    </location>
</feature>
<dbReference type="SUPFAM" id="SSF46785">
    <property type="entry name" value="Winged helix' DNA-binding domain"/>
    <property type="match status" value="1"/>
</dbReference>
<name>A0A6N8GQ61_9MICC</name>
<evidence type="ECO:0000313" key="2">
    <source>
        <dbReference type="EMBL" id="MUN64312.1"/>
    </source>
</evidence>